<organism evidence="1">
    <name type="scientific">uncultured Caudovirales phage</name>
    <dbReference type="NCBI Taxonomy" id="2100421"/>
    <lineage>
        <taxon>Viruses</taxon>
        <taxon>Duplodnaviria</taxon>
        <taxon>Heunggongvirae</taxon>
        <taxon>Uroviricota</taxon>
        <taxon>Caudoviricetes</taxon>
        <taxon>Peduoviridae</taxon>
        <taxon>Maltschvirus</taxon>
        <taxon>Maltschvirus maltsch</taxon>
    </lineage>
</organism>
<accession>A0A6J5RDQ0</accession>
<gene>
    <name evidence="1" type="ORF">UFOVP1192_11</name>
</gene>
<reference evidence="1" key="1">
    <citation type="submission" date="2020-05" db="EMBL/GenBank/DDBJ databases">
        <authorList>
            <person name="Chiriac C."/>
            <person name="Salcher M."/>
            <person name="Ghai R."/>
            <person name="Kavagutti S V."/>
        </authorList>
    </citation>
    <scope>NUCLEOTIDE SEQUENCE</scope>
</reference>
<dbReference type="InterPro" id="IPR024345">
    <property type="entry name" value="DNA_matur_Phage_T7-like"/>
</dbReference>
<name>A0A6J5RDQ0_9CAUD</name>
<sequence length="73" mass="8004">MNYAKQIQALNNGLIKQLLSDLGDPTKCTPGLYLVIRGMITDNRDALDNIPNSALEELEAKLATKAPFKFKVG</sequence>
<dbReference type="EMBL" id="LR797151">
    <property type="protein sequence ID" value="CAB4189724.1"/>
    <property type="molecule type" value="Genomic_DNA"/>
</dbReference>
<proteinExistence type="predicted"/>
<dbReference type="Pfam" id="PF11123">
    <property type="entry name" value="DNA_Packaging_2"/>
    <property type="match status" value="1"/>
</dbReference>
<protein>
    <submittedName>
        <fullName evidence="1">Uncharacterized protein</fullName>
    </submittedName>
</protein>
<evidence type="ECO:0000313" key="1">
    <source>
        <dbReference type="EMBL" id="CAB4189724.1"/>
    </source>
</evidence>